<evidence type="ECO:0000256" key="1">
    <source>
        <dbReference type="SAM" id="MobiDB-lite"/>
    </source>
</evidence>
<keyword evidence="3" id="KW-1185">Reference proteome</keyword>
<dbReference type="EMBL" id="CP036402">
    <property type="protein sequence ID" value="QBI18583.1"/>
    <property type="molecule type" value="Genomic_DNA"/>
</dbReference>
<organism evidence="2 3">
    <name type="scientific">Egibacter rhizosphaerae</name>
    <dbReference type="NCBI Taxonomy" id="1670831"/>
    <lineage>
        <taxon>Bacteria</taxon>
        <taxon>Bacillati</taxon>
        <taxon>Actinomycetota</taxon>
        <taxon>Nitriliruptoria</taxon>
        <taxon>Egibacterales</taxon>
        <taxon>Egibacteraceae</taxon>
        <taxon>Egibacter</taxon>
    </lineage>
</organism>
<dbReference type="OrthoDB" id="3267263at2"/>
<gene>
    <name evidence="2" type="ORF">ER308_02715</name>
</gene>
<name>A0A411YBF2_9ACTN</name>
<evidence type="ECO:0000313" key="3">
    <source>
        <dbReference type="Proteomes" id="UP000291469"/>
    </source>
</evidence>
<accession>A0A411YBF2</accession>
<evidence type="ECO:0000313" key="2">
    <source>
        <dbReference type="EMBL" id="QBI18583.1"/>
    </source>
</evidence>
<dbReference type="RefSeq" id="WP_131153581.1">
    <property type="nucleotide sequence ID" value="NZ_CP036402.1"/>
</dbReference>
<proteinExistence type="predicted"/>
<dbReference type="AlphaFoldDB" id="A0A411YBF2"/>
<dbReference type="Proteomes" id="UP000291469">
    <property type="component" value="Chromosome"/>
</dbReference>
<protein>
    <recommendedName>
        <fullName evidence="4">DoxX family membrane protein</fullName>
    </recommendedName>
</protein>
<feature type="compositionally biased region" description="Basic residues" evidence="1">
    <location>
        <begin position="142"/>
        <end position="157"/>
    </location>
</feature>
<feature type="region of interest" description="Disordered" evidence="1">
    <location>
        <begin position="138"/>
        <end position="157"/>
    </location>
</feature>
<reference evidence="2 3" key="1">
    <citation type="submission" date="2019-01" db="EMBL/GenBank/DDBJ databases">
        <title>Egibacter rhizosphaerae EGI 80759T.</title>
        <authorList>
            <person name="Chen D.-D."/>
            <person name="Tian Y."/>
            <person name="Jiao J.-Y."/>
            <person name="Zhang X.-T."/>
            <person name="Zhang Y.-G."/>
            <person name="Zhang Y."/>
            <person name="Xiao M."/>
            <person name="Shu W.-S."/>
            <person name="Li W.-J."/>
        </authorList>
    </citation>
    <scope>NUCLEOTIDE SEQUENCE [LARGE SCALE GENOMIC DNA]</scope>
    <source>
        <strain evidence="2 3">EGI 80759</strain>
    </source>
</reference>
<evidence type="ECO:0008006" key="4">
    <source>
        <dbReference type="Google" id="ProtNLM"/>
    </source>
</evidence>
<dbReference type="KEGG" id="erz:ER308_02715"/>
<sequence>MSLLTMSRWELPLRAVTGAFILNSGLNKRDMPREQAEGLHGFAQTAQVPGLDQLEPTTFSKLLSATEIGLGAALLAPVVPRQVAGLGLSGFSAGLLRLYWKAPGMRQEGDVRPTEQGTGMAKDLWMLGIGLSLLLASERGKADRKRKAAAKPSRSKR</sequence>